<dbReference type="PANTHER" id="PTHR10622:SF10">
    <property type="entry name" value="HET DOMAIN-CONTAINING PROTEIN"/>
    <property type="match status" value="1"/>
</dbReference>
<evidence type="ECO:0000313" key="3">
    <source>
        <dbReference type="Proteomes" id="UP001321760"/>
    </source>
</evidence>
<protein>
    <submittedName>
        <fullName evidence="2">Heterokaryon incompatibility protein-domain-containing protein</fullName>
    </submittedName>
</protein>
<name>A0AAV9GQH3_9PEZI</name>
<evidence type="ECO:0000259" key="1">
    <source>
        <dbReference type="Pfam" id="PF06985"/>
    </source>
</evidence>
<comment type="caution">
    <text evidence="2">The sequence shown here is derived from an EMBL/GenBank/DDBJ whole genome shotgun (WGS) entry which is preliminary data.</text>
</comment>
<dbReference type="EMBL" id="MU865932">
    <property type="protein sequence ID" value="KAK4450610.1"/>
    <property type="molecule type" value="Genomic_DNA"/>
</dbReference>
<proteinExistence type="predicted"/>
<keyword evidence="3" id="KW-1185">Reference proteome</keyword>
<feature type="domain" description="Heterokaryon incompatibility" evidence="1">
    <location>
        <begin position="22"/>
        <end position="110"/>
    </location>
</feature>
<dbReference type="InterPro" id="IPR010730">
    <property type="entry name" value="HET"/>
</dbReference>
<evidence type="ECO:0000313" key="2">
    <source>
        <dbReference type="EMBL" id="KAK4450610.1"/>
    </source>
</evidence>
<reference evidence="2" key="2">
    <citation type="submission" date="2023-05" db="EMBL/GenBank/DDBJ databases">
        <authorList>
            <consortium name="Lawrence Berkeley National Laboratory"/>
            <person name="Steindorff A."/>
            <person name="Hensen N."/>
            <person name="Bonometti L."/>
            <person name="Westerberg I."/>
            <person name="Brannstrom I.O."/>
            <person name="Guillou S."/>
            <person name="Cros-Aarteil S."/>
            <person name="Calhoun S."/>
            <person name="Haridas S."/>
            <person name="Kuo A."/>
            <person name="Mondo S."/>
            <person name="Pangilinan J."/>
            <person name="Riley R."/>
            <person name="Labutti K."/>
            <person name="Andreopoulos B."/>
            <person name="Lipzen A."/>
            <person name="Chen C."/>
            <person name="Yanf M."/>
            <person name="Daum C."/>
            <person name="Ng V."/>
            <person name="Clum A."/>
            <person name="Ohm R."/>
            <person name="Martin F."/>
            <person name="Silar P."/>
            <person name="Natvig D."/>
            <person name="Lalanne C."/>
            <person name="Gautier V."/>
            <person name="Ament-Velasquez S.L."/>
            <person name="Kruys A."/>
            <person name="Hutchinson M.I."/>
            <person name="Powell A.J."/>
            <person name="Barry K."/>
            <person name="Miller A.N."/>
            <person name="Grigoriev I.V."/>
            <person name="Debuchy R."/>
            <person name="Gladieux P."/>
            <person name="Thoren M.H."/>
            <person name="Johannesson H."/>
        </authorList>
    </citation>
    <scope>NUCLEOTIDE SEQUENCE</scope>
    <source>
        <strain evidence="2">PSN243</strain>
    </source>
</reference>
<reference evidence="2" key="1">
    <citation type="journal article" date="2023" name="Mol. Phylogenet. Evol.">
        <title>Genome-scale phylogeny and comparative genomics of the fungal order Sordariales.</title>
        <authorList>
            <person name="Hensen N."/>
            <person name="Bonometti L."/>
            <person name="Westerberg I."/>
            <person name="Brannstrom I.O."/>
            <person name="Guillou S."/>
            <person name="Cros-Aarteil S."/>
            <person name="Calhoun S."/>
            <person name="Haridas S."/>
            <person name="Kuo A."/>
            <person name="Mondo S."/>
            <person name="Pangilinan J."/>
            <person name="Riley R."/>
            <person name="LaButti K."/>
            <person name="Andreopoulos B."/>
            <person name="Lipzen A."/>
            <person name="Chen C."/>
            <person name="Yan M."/>
            <person name="Daum C."/>
            <person name="Ng V."/>
            <person name="Clum A."/>
            <person name="Steindorff A."/>
            <person name="Ohm R.A."/>
            <person name="Martin F."/>
            <person name="Silar P."/>
            <person name="Natvig D.O."/>
            <person name="Lalanne C."/>
            <person name="Gautier V."/>
            <person name="Ament-Velasquez S.L."/>
            <person name="Kruys A."/>
            <person name="Hutchinson M.I."/>
            <person name="Powell A.J."/>
            <person name="Barry K."/>
            <person name="Miller A.N."/>
            <person name="Grigoriev I.V."/>
            <person name="Debuchy R."/>
            <person name="Gladieux P."/>
            <person name="Hiltunen Thoren M."/>
            <person name="Johannesson H."/>
        </authorList>
    </citation>
    <scope>NUCLEOTIDE SEQUENCE</scope>
    <source>
        <strain evidence="2">PSN243</strain>
    </source>
</reference>
<gene>
    <name evidence="2" type="ORF">QBC34DRAFT_484433</name>
</gene>
<organism evidence="2 3">
    <name type="scientific">Podospora aff. communis PSN243</name>
    <dbReference type="NCBI Taxonomy" id="3040156"/>
    <lineage>
        <taxon>Eukaryota</taxon>
        <taxon>Fungi</taxon>
        <taxon>Dikarya</taxon>
        <taxon>Ascomycota</taxon>
        <taxon>Pezizomycotina</taxon>
        <taxon>Sordariomycetes</taxon>
        <taxon>Sordariomycetidae</taxon>
        <taxon>Sordariales</taxon>
        <taxon>Podosporaceae</taxon>
        <taxon>Podospora</taxon>
    </lineage>
</organism>
<accession>A0AAV9GQH3</accession>
<dbReference type="PANTHER" id="PTHR10622">
    <property type="entry name" value="HET DOMAIN-CONTAINING PROTEIN"/>
    <property type="match status" value="1"/>
</dbReference>
<dbReference type="Proteomes" id="UP001321760">
    <property type="component" value="Unassembled WGS sequence"/>
</dbReference>
<dbReference type="Pfam" id="PF06985">
    <property type="entry name" value="HET"/>
    <property type="match status" value="1"/>
</dbReference>
<sequence length="374" mass="42240">MRLINTKTLELSEFFGDAIPKYAILSHTWGDEEVTFQEWNDLYKASQKAGFPKIHGACAKAREHGFKWVWVDTNCIDKTSSAELTEAINSMFTWYERAEICYAYLSDVPYSSKEEVDDKTLTAQLRNSRWFTRGWTLQELLAPSAVTFYAGDWSKLGSRDGAMADAITSITGIYLGYLTGQTAVESAPVSMKMSWLAGRTTTRVEDMVYCMLGLFDINIPLLYGEGTKAFTRLQNEIIKESNDHTIFCWTWTPDVPATWTRLLAPSPKHLSGSDEISIYSITNAGLSITLPVLRTSDSNFLFVLLRAKPYGPSSIRRVVAAIQVEGEMRGRVWHVWRALFPSRPVFLDHSASELELQPLLVMNRRTIGPKSRTS</sequence>
<dbReference type="AlphaFoldDB" id="A0AAV9GQH3"/>